<dbReference type="OrthoDB" id="1912389at2"/>
<evidence type="ECO:0000313" key="1">
    <source>
        <dbReference type="EMBL" id="CUQ80671.1"/>
    </source>
</evidence>
<protein>
    <submittedName>
        <fullName evidence="1">Uncharacterized protein</fullName>
    </submittedName>
</protein>
<sequence>MSIKTVKTEELRRMNGKEGLVLQGCGGDPQEWLDGINSLLTDEGILKNGSRFENISVFQNGELTNILFPFEDGLEIDMGKLAMWRLRSHEQFGGIWLSDYVPNRLGGFISEHEPDKTKPDCRLIGEDGNIFNLMGLAARTLRHNGLAEQATEMTGRIHECGSYDEALCIIGEYVNITGGEESEDEDEGMGMRL</sequence>
<dbReference type="STRING" id="39492.ERS852540_00070"/>
<dbReference type="EMBL" id="CZBY01000001">
    <property type="protein sequence ID" value="CUQ80671.1"/>
    <property type="molecule type" value="Genomic_DNA"/>
</dbReference>
<reference evidence="1 2" key="1">
    <citation type="submission" date="2015-09" db="EMBL/GenBank/DDBJ databases">
        <authorList>
            <consortium name="Pathogen Informatics"/>
        </authorList>
    </citation>
    <scope>NUCLEOTIDE SEQUENCE [LARGE SCALE GENOMIC DNA]</scope>
    <source>
        <strain evidence="1 2">2789STDY5834928</strain>
    </source>
</reference>
<accession>A0A174Z9J1</accession>
<name>A0A174Z9J1_9FIRM</name>
<gene>
    <name evidence="1" type="ORF">ERS852540_00070</name>
</gene>
<dbReference type="AlphaFoldDB" id="A0A174Z9J1"/>
<proteinExistence type="predicted"/>
<organism evidence="1 2">
    <name type="scientific">[Eubacterium] siraeum</name>
    <dbReference type="NCBI Taxonomy" id="39492"/>
    <lineage>
        <taxon>Bacteria</taxon>
        <taxon>Bacillati</taxon>
        <taxon>Bacillota</taxon>
        <taxon>Clostridia</taxon>
        <taxon>Eubacteriales</taxon>
        <taxon>Oscillospiraceae</taxon>
        <taxon>Oscillospiraceae incertae sedis</taxon>
    </lineage>
</organism>
<dbReference type="Proteomes" id="UP000095662">
    <property type="component" value="Unassembled WGS sequence"/>
</dbReference>
<evidence type="ECO:0000313" key="2">
    <source>
        <dbReference type="Proteomes" id="UP000095662"/>
    </source>
</evidence>